<organism evidence="2 3">
    <name type="scientific">Natrinema pallidum DSM 3751</name>
    <dbReference type="NCBI Taxonomy" id="1227495"/>
    <lineage>
        <taxon>Archaea</taxon>
        <taxon>Methanobacteriati</taxon>
        <taxon>Methanobacteriota</taxon>
        <taxon>Stenosarchaea group</taxon>
        <taxon>Halobacteria</taxon>
        <taxon>Halobacteriales</taxon>
        <taxon>Natrialbaceae</taxon>
        <taxon>Natrinema</taxon>
    </lineage>
</organism>
<evidence type="ECO:0000256" key="1">
    <source>
        <dbReference type="SAM" id="MobiDB-lite"/>
    </source>
</evidence>
<accession>L9YHP3</accession>
<feature type="compositionally biased region" description="Low complexity" evidence="1">
    <location>
        <begin position="97"/>
        <end position="106"/>
    </location>
</feature>
<comment type="caution">
    <text evidence="2">The sequence shown here is derived from an EMBL/GenBank/DDBJ whole genome shotgun (WGS) entry which is preliminary data.</text>
</comment>
<evidence type="ECO:0000313" key="3">
    <source>
        <dbReference type="Proteomes" id="UP000011618"/>
    </source>
</evidence>
<dbReference type="PATRIC" id="fig|1227495.3.peg.3503"/>
<dbReference type="AlphaFoldDB" id="L9YHP3"/>
<name>L9YHP3_9EURY</name>
<dbReference type="Proteomes" id="UP000011618">
    <property type="component" value="Unassembled WGS sequence"/>
</dbReference>
<dbReference type="OrthoDB" id="206273at2157"/>
<dbReference type="EMBL" id="AOII01000099">
    <property type="protein sequence ID" value="ELY73221.1"/>
    <property type="molecule type" value="Genomic_DNA"/>
</dbReference>
<proteinExistence type="predicted"/>
<evidence type="ECO:0000313" key="2">
    <source>
        <dbReference type="EMBL" id="ELY73221.1"/>
    </source>
</evidence>
<feature type="region of interest" description="Disordered" evidence="1">
    <location>
        <begin position="87"/>
        <end position="118"/>
    </location>
</feature>
<gene>
    <name evidence="2" type="ORF">C487_17505</name>
</gene>
<dbReference type="RefSeq" id="WP_006187041.1">
    <property type="nucleotide sequence ID" value="NZ_AOII01000099.1"/>
</dbReference>
<reference evidence="2 3" key="1">
    <citation type="journal article" date="2014" name="PLoS Genet.">
        <title>Phylogenetically driven sequencing of extremely halophilic archaea reveals strategies for static and dynamic osmo-response.</title>
        <authorList>
            <person name="Becker E.A."/>
            <person name="Seitzer P.M."/>
            <person name="Tritt A."/>
            <person name="Larsen D."/>
            <person name="Krusor M."/>
            <person name="Yao A.I."/>
            <person name="Wu D."/>
            <person name="Madern D."/>
            <person name="Eisen J.A."/>
            <person name="Darling A.E."/>
            <person name="Facciotti M.T."/>
        </authorList>
    </citation>
    <scope>NUCLEOTIDE SEQUENCE [LARGE SCALE GENOMIC DNA]</scope>
    <source>
        <strain evidence="2 3">DSM 3751</strain>
    </source>
</reference>
<protein>
    <submittedName>
        <fullName evidence="2">Uncharacterized protein</fullName>
    </submittedName>
</protein>
<sequence length="392" mass="43961">MSQRDTKLSIHVTDIEKKQIEALAEIYDCSQAAAGRMLFTNAYNDIFGEIHPEALERHDVDVDALVRGEIGPDEVDDELKMDADEAPKVPAADGGMSVSVSPSSHSATETPHGLAKAGPQLSWDELREAVKSHWSDEFTIHPDRVGTDVLKSSREMSAKILAAVLRSEEDVIVDRLIEDRIEDYLGHQIDRPDDEYDEALQWKISRYKPLIVDHLEAHPGTRTDLHFASPEAAERGLPSFVTNTLESLQESQHVLAIDEWADEKDLRKGQIQGKEIELWLEALADFRHDLLDLKRVYKDPAFIQALIDSDIDYPEDSYQDPVKWLKAECESWRDQYADVEPLARYAAVHTVGETDGALLESEIDGPAEAVSRFDGGEKPRAQQFAAIRDAVV</sequence>